<comment type="caution">
    <text evidence="1">The sequence shown here is derived from an EMBL/GenBank/DDBJ whole genome shotgun (WGS) entry which is preliminary data.</text>
</comment>
<evidence type="ECO:0000313" key="1">
    <source>
        <dbReference type="EMBL" id="KAK1133117.1"/>
    </source>
</evidence>
<evidence type="ECO:0000313" key="2">
    <source>
        <dbReference type="Proteomes" id="UP001177670"/>
    </source>
</evidence>
<reference evidence="1" key="1">
    <citation type="submission" date="2021-10" db="EMBL/GenBank/DDBJ databases">
        <title>Melipona bicolor Genome sequencing and assembly.</title>
        <authorList>
            <person name="Araujo N.S."/>
            <person name="Arias M.C."/>
        </authorList>
    </citation>
    <scope>NUCLEOTIDE SEQUENCE</scope>
    <source>
        <strain evidence="1">USP_2M_L1-L4_2017</strain>
        <tissue evidence="1">Whole body</tissue>
    </source>
</reference>
<dbReference type="EMBL" id="JAHYIQ010000004">
    <property type="protein sequence ID" value="KAK1133117.1"/>
    <property type="molecule type" value="Genomic_DNA"/>
</dbReference>
<proteinExistence type="predicted"/>
<name>A0AA40G8M7_9HYME</name>
<protein>
    <submittedName>
        <fullName evidence="1">Uncharacterized protein</fullName>
    </submittedName>
</protein>
<dbReference type="Proteomes" id="UP001177670">
    <property type="component" value="Unassembled WGS sequence"/>
</dbReference>
<gene>
    <name evidence="1" type="ORF">K0M31_014475</name>
</gene>
<sequence length="121" mass="14150">MEESQISLPKREELSQTFPLGDPLYPSKYFRDSGYRVLPKFLRHPNLVARPPTSPDIEQPASLQFTNTFHLKSLCMRIYQLHRVLRCLFSITGSRRWNERADFSSRTFVTRRQCPSSSAND</sequence>
<accession>A0AA40G8M7</accession>
<dbReference type="AlphaFoldDB" id="A0AA40G8M7"/>
<keyword evidence="2" id="KW-1185">Reference proteome</keyword>
<organism evidence="1 2">
    <name type="scientific">Melipona bicolor</name>
    <dbReference type="NCBI Taxonomy" id="60889"/>
    <lineage>
        <taxon>Eukaryota</taxon>
        <taxon>Metazoa</taxon>
        <taxon>Ecdysozoa</taxon>
        <taxon>Arthropoda</taxon>
        <taxon>Hexapoda</taxon>
        <taxon>Insecta</taxon>
        <taxon>Pterygota</taxon>
        <taxon>Neoptera</taxon>
        <taxon>Endopterygota</taxon>
        <taxon>Hymenoptera</taxon>
        <taxon>Apocrita</taxon>
        <taxon>Aculeata</taxon>
        <taxon>Apoidea</taxon>
        <taxon>Anthophila</taxon>
        <taxon>Apidae</taxon>
        <taxon>Melipona</taxon>
    </lineage>
</organism>